<evidence type="ECO:0000256" key="1">
    <source>
        <dbReference type="ARBA" id="ARBA00004141"/>
    </source>
</evidence>
<sequence length="204" mass="22675">MSDTATPSWPSLYNPIIELKNIANRPPTQPGGHYLHDPNDIFRFTFYWTLILYFPFFALCGAFAFLNIAFAPTPEHFLYSPPHSDELVEAVPLTEVVGSPFTATPREDDQEFQESTRARTPSRRTPPKVNPQRTRAVFALIVLVVYLVSGLLGSVVGSAVIGYLLAALFKAGKYDMTTWIPPIFALVQALVCLLGVYPSVIEIL</sequence>
<dbReference type="OrthoDB" id="2131401at2759"/>
<keyword evidence="9" id="KW-1185">Reference proteome</keyword>
<dbReference type="InterPro" id="IPR019334">
    <property type="entry name" value="TMEM170A/B/YPR153W-like"/>
</dbReference>
<dbReference type="PANTHER" id="PTHR22779:SF6">
    <property type="entry name" value="SD17342P"/>
    <property type="match status" value="1"/>
</dbReference>
<evidence type="ECO:0000313" key="8">
    <source>
        <dbReference type="EMBL" id="KLO08045.1"/>
    </source>
</evidence>
<evidence type="ECO:0000256" key="5">
    <source>
        <dbReference type="ARBA" id="ARBA00023136"/>
    </source>
</evidence>
<keyword evidence="4 7" id="KW-1133">Transmembrane helix</keyword>
<dbReference type="EMBL" id="KQ086108">
    <property type="protein sequence ID" value="KLO08045.1"/>
    <property type="molecule type" value="Genomic_DNA"/>
</dbReference>
<evidence type="ECO:0000256" key="6">
    <source>
        <dbReference type="SAM" id="MobiDB-lite"/>
    </source>
</evidence>
<dbReference type="AlphaFoldDB" id="A0A0H2R888"/>
<evidence type="ECO:0000256" key="7">
    <source>
        <dbReference type="SAM" id="Phobius"/>
    </source>
</evidence>
<comment type="subcellular location">
    <subcellularLocation>
        <location evidence="1">Membrane</location>
        <topology evidence="1">Multi-pass membrane protein</topology>
    </subcellularLocation>
</comment>
<feature type="transmembrane region" description="Helical" evidence="7">
    <location>
        <begin position="46"/>
        <end position="70"/>
    </location>
</feature>
<evidence type="ECO:0000256" key="3">
    <source>
        <dbReference type="ARBA" id="ARBA00022692"/>
    </source>
</evidence>
<feature type="transmembrane region" description="Helical" evidence="7">
    <location>
        <begin position="178"/>
        <end position="197"/>
    </location>
</feature>
<comment type="similarity">
    <text evidence="2">Belongs to the TMEM170 family.</text>
</comment>
<gene>
    <name evidence="8" type="ORF">SCHPADRAFT_908917</name>
</gene>
<evidence type="ECO:0008006" key="10">
    <source>
        <dbReference type="Google" id="ProtNLM"/>
    </source>
</evidence>
<protein>
    <recommendedName>
        <fullName evidence="10">Integral membrane protein</fullName>
    </recommendedName>
</protein>
<dbReference type="GO" id="GO:0016020">
    <property type="term" value="C:membrane"/>
    <property type="evidence" value="ECO:0007669"/>
    <property type="project" value="UniProtKB-SubCell"/>
</dbReference>
<dbReference type="Proteomes" id="UP000053477">
    <property type="component" value="Unassembled WGS sequence"/>
</dbReference>
<accession>A0A0H2R888</accession>
<organism evidence="8 9">
    <name type="scientific">Schizopora paradoxa</name>
    <dbReference type="NCBI Taxonomy" id="27342"/>
    <lineage>
        <taxon>Eukaryota</taxon>
        <taxon>Fungi</taxon>
        <taxon>Dikarya</taxon>
        <taxon>Basidiomycota</taxon>
        <taxon>Agaricomycotina</taxon>
        <taxon>Agaricomycetes</taxon>
        <taxon>Hymenochaetales</taxon>
        <taxon>Schizoporaceae</taxon>
        <taxon>Schizopora</taxon>
    </lineage>
</organism>
<dbReference type="InParanoid" id="A0A0H2R888"/>
<keyword evidence="3 7" id="KW-0812">Transmembrane</keyword>
<feature type="region of interest" description="Disordered" evidence="6">
    <location>
        <begin position="101"/>
        <end position="130"/>
    </location>
</feature>
<evidence type="ECO:0000256" key="4">
    <source>
        <dbReference type="ARBA" id="ARBA00022989"/>
    </source>
</evidence>
<feature type="transmembrane region" description="Helical" evidence="7">
    <location>
        <begin position="137"/>
        <end position="166"/>
    </location>
</feature>
<evidence type="ECO:0000256" key="2">
    <source>
        <dbReference type="ARBA" id="ARBA00006325"/>
    </source>
</evidence>
<keyword evidence="5 7" id="KW-0472">Membrane</keyword>
<dbReference type="STRING" id="27342.A0A0H2R888"/>
<dbReference type="PANTHER" id="PTHR22779">
    <property type="entry name" value="SD17342P"/>
    <property type="match status" value="1"/>
</dbReference>
<proteinExistence type="inferred from homology"/>
<name>A0A0H2R888_9AGAM</name>
<reference evidence="8 9" key="1">
    <citation type="submission" date="2015-04" db="EMBL/GenBank/DDBJ databases">
        <title>Complete genome sequence of Schizopora paradoxa KUC8140, a cosmopolitan wood degrader in East Asia.</title>
        <authorList>
            <consortium name="DOE Joint Genome Institute"/>
            <person name="Min B."/>
            <person name="Park H."/>
            <person name="Jang Y."/>
            <person name="Kim J.-J."/>
            <person name="Kim K.H."/>
            <person name="Pangilinan J."/>
            <person name="Lipzen A."/>
            <person name="Riley R."/>
            <person name="Grigoriev I.V."/>
            <person name="Spatafora J.W."/>
            <person name="Choi I.-G."/>
        </authorList>
    </citation>
    <scope>NUCLEOTIDE SEQUENCE [LARGE SCALE GENOMIC DNA]</scope>
    <source>
        <strain evidence="8 9">KUC8140</strain>
    </source>
</reference>
<evidence type="ECO:0000313" key="9">
    <source>
        <dbReference type="Proteomes" id="UP000053477"/>
    </source>
</evidence>